<evidence type="ECO:0000313" key="2">
    <source>
        <dbReference type="EMBL" id="MBE0462800.1"/>
    </source>
</evidence>
<accession>A0ABR9FVY1</accession>
<evidence type="ECO:0000313" key="3">
    <source>
        <dbReference type="Proteomes" id="UP001645038"/>
    </source>
</evidence>
<proteinExistence type="predicted"/>
<dbReference type="InterPro" id="IPR036286">
    <property type="entry name" value="LexA/Signal_pep-like_sf"/>
</dbReference>
<dbReference type="SUPFAM" id="SSF51306">
    <property type="entry name" value="LexA/Signal peptidase"/>
    <property type="match status" value="1"/>
</dbReference>
<dbReference type="Pfam" id="PF00717">
    <property type="entry name" value="Peptidase_S24"/>
    <property type="match status" value="1"/>
</dbReference>
<dbReference type="Gene3D" id="2.10.109.10">
    <property type="entry name" value="Umud Fragment, subunit A"/>
    <property type="match status" value="1"/>
</dbReference>
<gene>
    <name evidence="2" type="ORF">EI547_04910</name>
</gene>
<organism evidence="2 3">
    <name type="scientific">Halomonas colorata</name>
    <dbReference type="NCBI Taxonomy" id="2742615"/>
    <lineage>
        <taxon>Bacteria</taxon>
        <taxon>Pseudomonadati</taxon>
        <taxon>Pseudomonadota</taxon>
        <taxon>Gammaproteobacteria</taxon>
        <taxon>Oceanospirillales</taxon>
        <taxon>Halomonadaceae</taxon>
        <taxon>Halomonas</taxon>
    </lineage>
</organism>
<comment type="caution">
    <text evidence="2">The sequence shown here is derived from an EMBL/GenBank/DDBJ whole genome shotgun (WGS) entry which is preliminary data.</text>
</comment>
<feature type="domain" description="Peptidase S24/S26A/S26B/S26C" evidence="1">
    <location>
        <begin position="3"/>
        <end position="88"/>
    </location>
</feature>
<protein>
    <recommendedName>
        <fullName evidence="1">Peptidase S24/S26A/S26B/S26C domain-containing protein</fullName>
    </recommendedName>
</protein>
<keyword evidence="3" id="KW-1185">Reference proteome</keyword>
<dbReference type="EMBL" id="RRZB01000008">
    <property type="protein sequence ID" value="MBE0462800.1"/>
    <property type="molecule type" value="Genomic_DNA"/>
</dbReference>
<sequence>MKRHNTYALKIRGNRLRDCNLFDGDVIIIRRFQRDAHEETAVAQINQQQVALKQLSISRFGVHLWPADAQAPDLFLHNRDIQVLGMVMGVAQDNAHHLATDSYGPMEH</sequence>
<dbReference type="Proteomes" id="UP001645038">
    <property type="component" value="Unassembled WGS sequence"/>
</dbReference>
<evidence type="ECO:0000259" key="1">
    <source>
        <dbReference type="Pfam" id="PF00717"/>
    </source>
</evidence>
<dbReference type="InterPro" id="IPR015927">
    <property type="entry name" value="Peptidase_S24_S26A/B/C"/>
</dbReference>
<name>A0ABR9FVY1_9GAMM</name>
<reference evidence="2 3" key="1">
    <citation type="submission" date="2020-07" db="EMBL/GenBank/DDBJ databases">
        <title>Halophilic bacteria isolated from french cheeses.</title>
        <authorList>
            <person name="Kothe C.I."/>
            <person name="Farah-Kraiem B."/>
            <person name="Renault P."/>
            <person name="Dridi B."/>
        </authorList>
    </citation>
    <scope>NUCLEOTIDE SEQUENCE [LARGE SCALE GENOMIC DNA]</scope>
    <source>
        <strain evidence="2 3">FME20</strain>
    </source>
</reference>